<keyword evidence="10" id="KW-1185">Reference proteome</keyword>
<dbReference type="PROSITE" id="PS00107">
    <property type="entry name" value="PROTEIN_KINASE_ATP"/>
    <property type="match status" value="1"/>
</dbReference>
<keyword evidence="3 6" id="KW-0547">Nucleotide-binding</keyword>
<dbReference type="GO" id="GO:0004674">
    <property type="term" value="F:protein serine/threonine kinase activity"/>
    <property type="evidence" value="ECO:0007669"/>
    <property type="project" value="UniProtKB-KW"/>
</dbReference>
<dbReference type="CDD" id="cd07833">
    <property type="entry name" value="STKc_CDKL"/>
    <property type="match status" value="1"/>
</dbReference>
<feature type="domain" description="Protein kinase" evidence="8">
    <location>
        <begin position="4"/>
        <end position="294"/>
    </location>
</feature>
<keyword evidence="5 6" id="KW-0067">ATP-binding</keyword>
<keyword evidence="1" id="KW-0723">Serine/threonine-protein kinase</keyword>
<keyword evidence="4 9" id="KW-0418">Kinase</keyword>
<dbReference type="FunFam" id="1.10.510.10:FF:000624">
    <property type="entry name" value="Mitogen-activated protein kinase"/>
    <property type="match status" value="1"/>
</dbReference>
<dbReference type="Proteomes" id="UP001472866">
    <property type="component" value="Chromosome 01"/>
</dbReference>
<evidence type="ECO:0000256" key="2">
    <source>
        <dbReference type="ARBA" id="ARBA00022679"/>
    </source>
</evidence>
<dbReference type="FunFam" id="3.30.200.20:FF:001093">
    <property type="entry name" value="Cyclin-dependent kinase-like 5"/>
    <property type="match status" value="1"/>
</dbReference>
<evidence type="ECO:0000259" key="8">
    <source>
        <dbReference type="PROSITE" id="PS50011"/>
    </source>
</evidence>
<dbReference type="PROSITE" id="PS50011">
    <property type="entry name" value="PROTEIN_KINASE_DOM"/>
    <property type="match status" value="1"/>
</dbReference>
<dbReference type="InterPro" id="IPR017441">
    <property type="entry name" value="Protein_kinase_ATP_BS"/>
</dbReference>
<feature type="compositionally biased region" description="Polar residues" evidence="7">
    <location>
        <begin position="455"/>
        <end position="469"/>
    </location>
</feature>
<dbReference type="InterPro" id="IPR050117">
    <property type="entry name" value="MAPK"/>
</dbReference>
<evidence type="ECO:0000256" key="3">
    <source>
        <dbReference type="ARBA" id="ARBA00022741"/>
    </source>
</evidence>
<evidence type="ECO:0000256" key="4">
    <source>
        <dbReference type="ARBA" id="ARBA00022777"/>
    </source>
</evidence>
<evidence type="ECO:0000256" key="6">
    <source>
        <dbReference type="PROSITE-ProRule" id="PRU10141"/>
    </source>
</evidence>
<dbReference type="EMBL" id="CP151501">
    <property type="protein sequence ID" value="WZN58689.1"/>
    <property type="molecule type" value="Genomic_DNA"/>
</dbReference>
<evidence type="ECO:0000313" key="10">
    <source>
        <dbReference type="Proteomes" id="UP001472866"/>
    </source>
</evidence>
<organism evidence="9 10">
    <name type="scientific">Chloropicon roscoffensis</name>
    <dbReference type="NCBI Taxonomy" id="1461544"/>
    <lineage>
        <taxon>Eukaryota</taxon>
        <taxon>Viridiplantae</taxon>
        <taxon>Chlorophyta</taxon>
        <taxon>Chloropicophyceae</taxon>
        <taxon>Chloropicales</taxon>
        <taxon>Chloropicaceae</taxon>
        <taxon>Chloropicon</taxon>
    </lineage>
</organism>
<dbReference type="Gene3D" id="1.10.510.10">
    <property type="entry name" value="Transferase(Phosphotransferase) domain 1"/>
    <property type="match status" value="1"/>
</dbReference>
<dbReference type="SUPFAM" id="SSF56112">
    <property type="entry name" value="Protein kinase-like (PK-like)"/>
    <property type="match status" value="1"/>
</dbReference>
<proteinExistence type="predicted"/>
<dbReference type="Gene3D" id="3.30.200.20">
    <property type="entry name" value="Phosphorylase Kinase, domain 1"/>
    <property type="match status" value="1"/>
</dbReference>
<feature type="binding site" evidence="6">
    <location>
        <position position="34"/>
    </location>
    <ligand>
        <name>ATP</name>
        <dbReference type="ChEBI" id="CHEBI:30616"/>
    </ligand>
</feature>
<gene>
    <name evidence="9" type="ORF">HKI87_01g02130</name>
</gene>
<dbReference type="PANTHER" id="PTHR24055">
    <property type="entry name" value="MITOGEN-ACTIVATED PROTEIN KINASE"/>
    <property type="match status" value="1"/>
</dbReference>
<evidence type="ECO:0000256" key="1">
    <source>
        <dbReference type="ARBA" id="ARBA00022527"/>
    </source>
</evidence>
<dbReference type="InterPro" id="IPR011009">
    <property type="entry name" value="Kinase-like_dom_sf"/>
</dbReference>
<reference evidence="9 10" key="1">
    <citation type="submission" date="2024-03" db="EMBL/GenBank/DDBJ databases">
        <title>Complete genome sequence of the green alga Chloropicon roscoffensis RCC1871.</title>
        <authorList>
            <person name="Lemieux C."/>
            <person name="Pombert J.-F."/>
            <person name="Otis C."/>
            <person name="Turmel M."/>
        </authorList>
    </citation>
    <scope>NUCLEOTIDE SEQUENCE [LARGE SCALE GENOMIC DNA]</scope>
    <source>
        <strain evidence="9 10">RCC1871</strain>
    </source>
</reference>
<dbReference type="Pfam" id="PF00069">
    <property type="entry name" value="Pkinase"/>
    <property type="match status" value="1"/>
</dbReference>
<dbReference type="AlphaFoldDB" id="A0AAX4NYJ5"/>
<evidence type="ECO:0000256" key="5">
    <source>
        <dbReference type="ARBA" id="ARBA00022840"/>
    </source>
</evidence>
<keyword evidence="2" id="KW-0808">Transferase</keyword>
<feature type="region of interest" description="Disordered" evidence="7">
    <location>
        <begin position="568"/>
        <end position="602"/>
    </location>
</feature>
<feature type="region of interest" description="Disordered" evidence="7">
    <location>
        <begin position="453"/>
        <end position="478"/>
    </location>
</feature>
<evidence type="ECO:0000256" key="7">
    <source>
        <dbReference type="SAM" id="MobiDB-lite"/>
    </source>
</evidence>
<evidence type="ECO:0000313" key="9">
    <source>
        <dbReference type="EMBL" id="WZN58689.1"/>
    </source>
</evidence>
<protein>
    <submittedName>
        <fullName evidence="9">Cyclin-dependent kinase</fullName>
    </submittedName>
</protein>
<dbReference type="InterPro" id="IPR008271">
    <property type="entry name" value="Ser/Thr_kinase_AS"/>
</dbReference>
<name>A0AAX4NYJ5_9CHLO</name>
<dbReference type="PROSITE" id="PS00108">
    <property type="entry name" value="PROTEIN_KINASE_ST"/>
    <property type="match status" value="1"/>
</dbReference>
<dbReference type="SMART" id="SM00220">
    <property type="entry name" value="S_TKc"/>
    <property type="match status" value="1"/>
</dbReference>
<accession>A0AAX4NYJ5</accession>
<dbReference type="InterPro" id="IPR000719">
    <property type="entry name" value="Prot_kinase_dom"/>
</dbReference>
<sequence length="602" mass="67674">MNKYEIMGVVGEGAYGVVLKCRNKETQEIVAIKKFKEGDDDECVRKTTMREVKMLRNLRQENIVFLKEAFRRKTKLFLVFEYMEKNLLEVLEDNPRGLEPEQVRGYIYQLVRAVHFCHQNNVVHRDIKPENLLVNPSSSKQGSKTGRLKLCDFGFARTIASKDLTDYVSTRWYRAPELLIGSTTYGKAVDQWAIGCIMGELIDGQPLFPGESDIDQLYIIQKVIGCITSQQQKDFLRNPRYSGLKFPEIANPQGLRKRYGGKIDEDSLDFMTKLLRMNPDDRLTGEQCLKHPYFAKMVPVDRGVALQAKTENVLHVTKSQASCKASQAQASKKDHALGHSSENLREEIISSRIKSKGLPHHYSKKPLKKSVLASEKQNIGMYATRRHKHGHEKPKLKEYSMYQLKDLNGDDSLSHLRSTNGHSSHVPGGFTGSKKLHGGLSHGTHHLNLNHITTRKSPNQPFNLHNQNTSGSGGSRSSLGMYASTSMHGAIHGVGGSGYGGPDGVGMNPNPNSIAISKQLRGNREKDYFMFSEGFHTTSYGLKSKYTSGHDVPGYLDIDVKPSHKHTMPTLEAKRSSHSQSSSKSFHHTTQLKDPFLEIRPR</sequence>
<dbReference type="GO" id="GO:0005524">
    <property type="term" value="F:ATP binding"/>
    <property type="evidence" value="ECO:0007669"/>
    <property type="project" value="UniProtKB-UniRule"/>
</dbReference>